<comment type="caution">
    <text evidence="1">The sequence shown here is derived from an EMBL/GenBank/DDBJ whole genome shotgun (WGS) entry which is preliminary data.</text>
</comment>
<proteinExistence type="predicted"/>
<protein>
    <submittedName>
        <fullName evidence="1">Uncharacterized protein</fullName>
    </submittedName>
</protein>
<dbReference type="RefSeq" id="WP_346104008.1">
    <property type="nucleotide sequence ID" value="NZ_BAAAMU010000013.1"/>
</dbReference>
<dbReference type="Proteomes" id="UP001500064">
    <property type="component" value="Unassembled WGS sequence"/>
</dbReference>
<organism evidence="1 2">
    <name type="scientific">Nonomuraea maheshkhaliensis</name>
    <dbReference type="NCBI Taxonomy" id="419590"/>
    <lineage>
        <taxon>Bacteria</taxon>
        <taxon>Bacillati</taxon>
        <taxon>Actinomycetota</taxon>
        <taxon>Actinomycetes</taxon>
        <taxon>Streptosporangiales</taxon>
        <taxon>Streptosporangiaceae</taxon>
        <taxon>Nonomuraea</taxon>
    </lineage>
</organism>
<name>A0ABN2F1I6_9ACTN</name>
<reference evidence="1 2" key="1">
    <citation type="journal article" date="2019" name="Int. J. Syst. Evol. Microbiol.">
        <title>The Global Catalogue of Microorganisms (GCM) 10K type strain sequencing project: providing services to taxonomists for standard genome sequencing and annotation.</title>
        <authorList>
            <consortium name="The Broad Institute Genomics Platform"/>
            <consortium name="The Broad Institute Genome Sequencing Center for Infectious Disease"/>
            <person name="Wu L."/>
            <person name="Ma J."/>
        </authorList>
    </citation>
    <scope>NUCLEOTIDE SEQUENCE [LARGE SCALE GENOMIC DNA]</scope>
    <source>
        <strain evidence="1 2">JCM 13929</strain>
    </source>
</reference>
<accession>A0ABN2F1I6</accession>
<keyword evidence="2" id="KW-1185">Reference proteome</keyword>
<evidence type="ECO:0000313" key="1">
    <source>
        <dbReference type="EMBL" id="GAA1626288.1"/>
    </source>
</evidence>
<dbReference type="EMBL" id="BAAAMU010000013">
    <property type="protein sequence ID" value="GAA1626288.1"/>
    <property type="molecule type" value="Genomic_DNA"/>
</dbReference>
<gene>
    <name evidence="1" type="ORF">GCM10009733_023760</name>
</gene>
<evidence type="ECO:0000313" key="2">
    <source>
        <dbReference type="Proteomes" id="UP001500064"/>
    </source>
</evidence>
<sequence length="76" mass="8628">MHPDLYLWAERVRARELREEADRQRRALLVARPSVISAIAERLGWVLVRTGLRLVDRHACGPPGSGFGSPQPDSRR</sequence>